<dbReference type="PANTHER" id="PTHR33963:SF2">
    <property type="entry name" value="MKRN2 OPPOSITE STRAND PROTEIN"/>
    <property type="match status" value="1"/>
</dbReference>
<feature type="domain" description="MKRN2 opposite strand protein-like C-terminal" evidence="1">
    <location>
        <begin position="201"/>
        <end position="330"/>
    </location>
</feature>
<evidence type="ECO:0000313" key="2">
    <source>
        <dbReference type="EMBL" id="PIK37039.1"/>
    </source>
</evidence>
<protein>
    <submittedName>
        <fullName evidence="2">Putative MKRN2 opposite strand protein</fullName>
    </submittedName>
</protein>
<gene>
    <name evidence="2" type="ORF">BSL78_26136</name>
</gene>
<comment type="caution">
    <text evidence="2">The sequence shown here is derived from an EMBL/GenBank/DDBJ whole genome shotgun (WGS) entry which is preliminary data.</text>
</comment>
<name>A0A2G8JMV2_STIJA</name>
<evidence type="ECO:0000259" key="1">
    <source>
        <dbReference type="Pfam" id="PF16044"/>
    </source>
</evidence>
<dbReference type="OrthoDB" id="10065749at2759"/>
<dbReference type="Proteomes" id="UP000230750">
    <property type="component" value="Unassembled WGS sequence"/>
</dbReference>
<dbReference type="Pfam" id="PF16044">
    <property type="entry name" value="DUF4796_C"/>
    <property type="match status" value="1"/>
</dbReference>
<dbReference type="AlphaFoldDB" id="A0A2G8JMV2"/>
<proteinExistence type="predicted"/>
<dbReference type="InterPro" id="IPR053921">
    <property type="entry name" value="MKRN2OS-like_C"/>
</dbReference>
<dbReference type="EMBL" id="MRZV01001572">
    <property type="protein sequence ID" value="PIK37039.1"/>
    <property type="molecule type" value="Genomic_DNA"/>
</dbReference>
<dbReference type="PANTHER" id="PTHR33963">
    <property type="entry name" value="MKRN2 OPPOSITE STRAND PROTEIN"/>
    <property type="match status" value="1"/>
</dbReference>
<reference evidence="2 3" key="1">
    <citation type="journal article" date="2017" name="PLoS Biol.">
        <title>The sea cucumber genome provides insights into morphological evolution and visceral regeneration.</title>
        <authorList>
            <person name="Zhang X."/>
            <person name="Sun L."/>
            <person name="Yuan J."/>
            <person name="Sun Y."/>
            <person name="Gao Y."/>
            <person name="Zhang L."/>
            <person name="Li S."/>
            <person name="Dai H."/>
            <person name="Hamel J.F."/>
            <person name="Liu C."/>
            <person name="Yu Y."/>
            <person name="Liu S."/>
            <person name="Lin W."/>
            <person name="Guo K."/>
            <person name="Jin S."/>
            <person name="Xu P."/>
            <person name="Storey K.B."/>
            <person name="Huan P."/>
            <person name="Zhang T."/>
            <person name="Zhou Y."/>
            <person name="Zhang J."/>
            <person name="Lin C."/>
            <person name="Li X."/>
            <person name="Xing L."/>
            <person name="Huo D."/>
            <person name="Sun M."/>
            <person name="Wang L."/>
            <person name="Mercier A."/>
            <person name="Li F."/>
            <person name="Yang H."/>
            <person name="Xiang J."/>
        </authorList>
    </citation>
    <scope>NUCLEOTIDE SEQUENCE [LARGE SCALE GENOMIC DNA]</scope>
    <source>
        <strain evidence="2">Shaxun</strain>
        <tissue evidence="2">Muscle</tissue>
    </source>
</reference>
<organism evidence="2 3">
    <name type="scientific">Stichopus japonicus</name>
    <name type="common">Sea cucumber</name>
    <dbReference type="NCBI Taxonomy" id="307972"/>
    <lineage>
        <taxon>Eukaryota</taxon>
        <taxon>Metazoa</taxon>
        <taxon>Echinodermata</taxon>
        <taxon>Eleutherozoa</taxon>
        <taxon>Echinozoa</taxon>
        <taxon>Holothuroidea</taxon>
        <taxon>Aspidochirotacea</taxon>
        <taxon>Aspidochirotida</taxon>
        <taxon>Stichopodidae</taxon>
        <taxon>Apostichopus</taxon>
    </lineage>
</organism>
<dbReference type="InterPro" id="IPR032016">
    <property type="entry name" value="MKRN2OS-like"/>
</dbReference>
<evidence type="ECO:0000313" key="3">
    <source>
        <dbReference type="Proteomes" id="UP000230750"/>
    </source>
</evidence>
<accession>A0A2G8JMV2</accession>
<sequence>MYSQYIQLRSIPTTQCTNDTAMDIPGPSKDNKVSRFITVCILWRQEKNFTCKQRKVNFFRWPHTVWGESSMPLTQEVMTDTTILSFRHSCQSSGNILCFQLPLYCPMCGRSLTNEPLATPPVRYPPILKSSSNYPFSIIIKPTNGTFLGEYENKAELISSILLQHCTSALKHAMAGQFRVVLALESDKDDELTVNTVSTLNYKYGDNLHTGVTDSRGFLCHFNEQGVTYDRSVWHQSLVIPLIEISDFELVTIWDEKLSQITHRPEWTSERYVELGHNCFDFVVAFLNFIQYNYRKQNLNSSITRQSLVDEYILATTSKAAKYINFMKQIQTRGYLLQLDG</sequence>
<keyword evidence="3" id="KW-1185">Reference proteome</keyword>